<keyword evidence="1" id="KW-0175">Coiled coil</keyword>
<name>A0AA86Q7S8_9EUKA</name>
<proteinExistence type="predicted"/>
<evidence type="ECO:0000313" key="3">
    <source>
        <dbReference type="EMBL" id="CAL5985325.1"/>
    </source>
</evidence>
<sequence length="220" mass="26038">MKNHLRILRLYQLLQLKCRALQHENNGLRSALKATNDRLVLTLKNVKNETQQEAEKQSDVDAELFEISSAIYERLQQIKKTGVKSNYKEAEYQYWTIKYILSKKAYHIDVVSFKAPSVRSIQRYIKTKTLQMKILESIVKVNQRIGTIWIYTDNNVNYRAKHHYLVAFILTYFINSCRHLQPVYVLHNGCVKFQHLFFIIQKVRIFNICSFDEDSSNSDK</sequence>
<comment type="caution">
    <text evidence="2">The sequence shown here is derived from an EMBL/GenBank/DDBJ whole genome shotgun (WGS) entry which is preliminary data.</text>
</comment>
<gene>
    <name evidence="2" type="ORF">HINF_LOCUS40528</name>
    <name evidence="3" type="ORF">HINF_LOCUS8786</name>
</gene>
<feature type="coiled-coil region" evidence="1">
    <location>
        <begin position="18"/>
        <end position="49"/>
    </location>
</feature>
<accession>A0AA86Q7S8</accession>
<dbReference type="Proteomes" id="UP001642409">
    <property type="component" value="Unassembled WGS sequence"/>
</dbReference>
<reference evidence="2" key="1">
    <citation type="submission" date="2023-06" db="EMBL/GenBank/DDBJ databases">
        <authorList>
            <person name="Kurt Z."/>
        </authorList>
    </citation>
    <scope>NUCLEOTIDE SEQUENCE</scope>
</reference>
<evidence type="ECO:0000313" key="4">
    <source>
        <dbReference type="Proteomes" id="UP001642409"/>
    </source>
</evidence>
<keyword evidence="4" id="KW-1185">Reference proteome</keyword>
<dbReference type="EMBL" id="CAXDID020000018">
    <property type="protein sequence ID" value="CAL5985325.1"/>
    <property type="molecule type" value="Genomic_DNA"/>
</dbReference>
<dbReference type="EMBL" id="CATOUU010000834">
    <property type="protein sequence ID" value="CAI9952883.1"/>
    <property type="molecule type" value="Genomic_DNA"/>
</dbReference>
<protein>
    <submittedName>
        <fullName evidence="3">Hypothetical_protein</fullName>
    </submittedName>
</protein>
<reference evidence="3 4" key="2">
    <citation type="submission" date="2024-07" db="EMBL/GenBank/DDBJ databases">
        <authorList>
            <person name="Akdeniz Z."/>
        </authorList>
    </citation>
    <scope>NUCLEOTIDE SEQUENCE [LARGE SCALE GENOMIC DNA]</scope>
</reference>
<dbReference type="AlphaFoldDB" id="A0AA86Q7S8"/>
<evidence type="ECO:0000256" key="1">
    <source>
        <dbReference type="SAM" id="Coils"/>
    </source>
</evidence>
<organism evidence="2">
    <name type="scientific">Hexamita inflata</name>
    <dbReference type="NCBI Taxonomy" id="28002"/>
    <lineage>
        <taxon>Eukaryota</taxon>
        <taxon>Metamonada</taxon>
        <taxon>Diplomonadida</taxon>
        <taxon>Hexamitidae</taxon>
        <taxon>Hexamitinae</taxon>
        <taxon>Hexamita</taxon>
    </lineage>
</organism>
<evidence type="ECO:0000313" key="2">
    <source>
        <dbReference type="EMBL" id="CAI9952883.1"/>
    </source>
</evidence>